<organism evidence="2 3">
    <name type="scientific">Pseudooceanicola nanhaiensis</name>
    <dbReference type="NCBI Taxonomy" id="375761"/>
    <lineage>
        <taxon>Bacteria</taxon>
        <taxon>Pseudomonadati</taxon>
        <taxon>Pseudomonadota</taxon>
        <taxon>Alphaproteobacteria</taxon>
        <taxon>Rhodobacterales</taxon>
        <taxon>Paracoccaceae</taxon>
        <taxon>Pseudooceanicola</taxon>
    </lineage>
</organism>
<gene>
    <name evidence="2" type="ORF">GCM10011534_17950</name>
</gene>
<dbReference type="RefSeq" id="WP_036539013.1">
    <property type="nucleotide sequence ID" value="NZ_JAYMDU010000001.1"/>
</dbReference>
<protein>
    <recommendedName>
        <fullName evidence="1">VWFA domain-containing protein</fullName>
    </recommendedName>
</protein>
<feature type="domain" description="VWFA" evidence="1">
    <location>
        <begin position="1"/>
        <end position="193"/>
    </location>
</feature>
<evidence type="ECO:0000313" key="3">
    <source>
        <dbReference type="Proteomes" id="UP000649829"/>
    </source>
</evidence>
<keyword evidence="3" id="KW-1185">Reference proteome</keyword>
<proteinExistence type="predicted"/>
<evidence type="ECO:0000313" key="2">
    <source>
        <dbReference type="EMBL" id="GGL96348.1"/>
    </source>
</evidence>
<reference evidence="2" key="1">
    <citation type="journal article" date="2014" name="Int. J. Syst. Evol. Microbiol.">
        <title>Complete genome sequence of Corynebacterium casei LMG S-19264T (=DSM 44701T), isolated from a smear-ripened cheese.</title>
        <authorList>
            <consortium name="US DOE Joint Genome Institute (JGI-PGF)"/>
            <person name="Walter F."/>
            <person name="Albersmeier A."/>
            <person name="Kalinowski J."/>
            <person name="Ruckert C."/>
        </authorList>
    </citation>
    <scope>NUCLEOTIDE SEQUENCE</scope>
    <source>
        <strain evidence="2">CGMCC 1.6293</strain>
    </source>
</reference>
<dbReference type="InterPro" id="IPR036465">
    <property type="entry name" value="vWFA_dom_sf"/>
</dbReference>
<comment type="caution">
    <text evidence="2">The sequence shown here is derived from an EMBL/GenBank/DDBJ whole genome shotgun (WGS) entry which is preliminary data.</text>
</comment>
<name>A0A917WDV7_9RHOB</name>
<dbReference type="Pfam" id="PF13519">
    <property type="entry name" value="VWA_2"/>
    <property type="match status" value="1"/>
</dbReference>
<dbReference type="PROSITE" id="PS50234">
    <property type="entry name" value="VWFA"/>
    <property type="match status" value="1"/>
</dbReference>
<dbReference type="Proteomes" id="UP000649829">
    <property type="component" value="Unassembled WGS sequence"/>
</dbReference>
<dbReference type="SUPFAM" id="SSF53300">
    <property type="entry name" value="vWA-like"/>
    <property type="match status" value="1"/>
</dbReference>
<reference evidence="2" key="2">
    <citation type="submission" date="2020-09" db="EMBL/GenBank/DDBJ databases">
        <authorList>
            <person name="Sun Q."/>
            <person name="Zhou Y."/>
        </authorList>
    </citation>
    <scope>NUCLEOTIDE SEQUENCE</scope>
    <source>
        <strain evidence="2">CGMCC 1.6293</strain>
    </source>
</reference>
<dbReference type="AlphaFoldDB" id="A0A917WDV7"/>
<dbReference type="EMBL" id="BMLF01000001">
    <property type="protein sequence ID" value="GGL96348.1"/>
    <property type="molecule type" value="Genomic_DNA"/>
</dbReference>
<dbReference type="Gene3D" id="3.40.50.410">
    <property type="entry name" value="von Willebrand factor, type A domain"/>
    <property type="match status" value="1"/>
</dbReference>
<sequence>MLVFDGSNSMSEIGMDATAATRIEEARLAVARAIPDIAPYRRLGLVVYGAGAEACAIDLRFGPRPGAGPAIVAAVEALEPGGLTPLAGAVQRAADALAWRERPGVIVVVTDGNETCGGRPCALGTQLAEAAPWLTVHVIGFRVEVDFWTWNNPEQEIATPERTVARCLAEKTGGLFVTTETVDELVDALQATLGCPVIGHVTRQRKTPPA</sequence>
<dbReference type="InterPro" id="IPR002035">
    <property type="entry name" value="VWF_A"/>
</dbReference>
<evidence type="ECO:0000259" key="1">
    <source>
        <dbReference type="PROSITE" id="PS50234"/>
    </source>
</evidence>
<accession>A0A917WDV7</accession>